<keyword evidence="2" id="KW-0645">Protease</keyword>
<keyword evidence="7" id="KW-1185">Reference proteome</keyword>
<dbReference type="Gene3D" id="3.90.1720.10">
    <property type="entry name" value="endopeptidase domain like (from Nostoc punctiforme)"/>
    <property type="match status" value="1"/>
</dbReference>
<dbReference type="InterPro" id="IPR038765">
    <property type="entry name" value="Papain-like_cys_pep_sf"/>
</dbReference>
<dbReference type="PANTHER" id="PTHR47359">
    <property type="entry name" value="PEPTIDOGLYCAN DL-ENDOPEPTIDASE CWLO"/>
    <property type="match status" value="1"/>
</dbReference>
<dbReference type="Pfam" id="PF00877">
    <property type="entry name" value="NLPC_P60"/>
    <property type="match status" value="1"/>
</dbReference>
<evidence type="ECO:0000256" key="3">
    <source>
        <dbReference type="ARBA" id="ARBA00022801"/>
    </source>
</evidence>
<comment type="similarity">
    <text evidence="1">Belongs to the peptidase C40 family.</text>
</comment>
<feature type="domain" description="NlpC/P60" evidence="5">
    <location>
        <begin position="242"/>
        <end position="354"/>
    </location>
</feature>
<keyword evidence="4" id="KW-0788">Thiol protease</keyword>
<evidence type="ECO:0000256" key="2">
    <source>
        <dbReference type="ARBA" id="ARBA00022670"/>
    </source>
</evidence>
<evidence type="ECO:0000256" key="4">
    <source>
        <dbReference type="ARBA" id="ARBA00022807"/>
    </source>
</evidence>
<dbReference type="PANTHER" id="PTHR47359:SF3">
    <property type="entry name" value="NLP_P60 DOMAIN-CONTAINING PROTEIN-RELATED"/>
    <property type="match status" value="1"/>
</dbReference>
<proteinExistence type="inferred from homology"/>
<gene>
    <name evidence="6" type="ORF">GCM10022255_101500</name>
</gene>
<sequence>MTSKAIAALVAGLLGVIVVCALGGAALFGGGATGCSLPMPASGPTLSMPTGGWPQTGTYRPDQVAMAATIVSVGAQMGVPVRGSVIAVATAIQESSLSNPAGGDQDSIGLFQQRPSQGWGTPAQLHDPVYASQQFFSKLLTIPNWQSMALTDAAQAVQHSATPDAYATWEPDASMLVNTIGASAFWDSGAGPVDTAGFACDADGGDGQPNGDATSLPAAYALPPTTPATVVTAIFWALGQLGTPYHFGGDCTAAHSGNPAQQCDCSSLVQQAYRAAGISIARSTSEQISAGIAVPDVSQIQPGDLLFIPGSNGTPDRPGHVGLYLGDGLLVQAPHTGDVVKISRSSAWTSRISIIRRIV</sequence>
<dbReference type="RefSeq" id="WP_345140726.1">
    <property type="nucleotide sequence ID" value="NZ_BAABAT010000055.1"/>
</dbReference>
<dbReference type="InterPro" id="IPR000064">
    <property type="entry name" value="NLP_P60_dom"/>
</dbReference>
<dbReference type="InterPro" id="IPR051794">
    <property type="entry name" value="PG_Endopeptidase_C40"/>
</dbReference>
<evidence type="ECO:0000259" key="5">
    <source>
        <dbReference type="Pfam" id="PF00877"/>
    </source>
</evidence>
<dbReference type="SUPFAM" id="SSF54001">
    <property type="entry name" value="Cysteine proteinases"/>
    <property type="match status" value="1"/>
</dbReference>
<keyword evidence="3" id="KW-0378">Hydrolase</keyword>
<reference evidence="7" key="1">
    <citation type="journal article" date="2019" name="Int. J. Syst. Evol. Microbiol.">
        <title>The Global Catalogue of Microorganisms (GCM) 10K type strain sequencing project: providing services to taxonomists for standard genome sequencing and annotation.</title>
        <authorList>
            <consortium name="The Broad Institute Genomics Platform"/>
            <consortium name="The Broad Institute Genome Sequencing Center for Infectious Disease"/>
            <person name="Wu L."/>
            <person name="Ma J."/>
        </authorList>
    </citation>
    <scope>NUCLEOTIDE SEQUENCE [LARGE SCALE GENOMIC DNA]</scope>
    <source>
        <strain evidence="7">JCM 17441</strain>
    </source>
</reference>
<protein>
    <submittedName>
        <fullName evidence="6">C40 family peptidase</fullName>
    </submittedName>
</protein>
<accession>A0ABP8DS27</accession>
<organism evidence="6 7">
    <name type="scientific">Dactylosporangium darangshiense</name>
    <dbReference type="NCBI Taxonomy" id="579108"/>
    <lineage>
        <taxon>Bacteria</taxon>
        <taxon>Bacillati</taxon>
        <taxon>Actinomycetota</taxon>
        <taxon>Actinomycetes</taxon>
        <taxon>Micromonosporales</taxon>
        <taxon>Micromonosporaceae</taxon>
        <taxon>Dactylosporangium</taxon>
    </lineage>
</organism>
<evidence type="ECO:0000256" key="1">
    <source>
        <dbReference type="ARBA" id="ARBA00007074"/>
    </source>
</evidence>
<comment type="caution">
    <text evidence="6">The sequence shown here is derived from an EMBL/GenBank/DDBJ whole genome shotgun (WGS) entry which is preliminary data.</text>
</comment>
<dbReference type="Proteomes" id="UP001500620">
    <property type="component" value="Unassembled WGS sequence"/>
</dbReference>
<evidence type="ECO:0000313" key="7">
    <source>
        <dbReference type="Proteomes" id="UP001500620"/>
    </source>
</evidence>
<evidence type="ECO:0000313" key="6">
    <source>
        <dbReference type="EMBL" id="GAA4262793.1"/>
    </source>
</evidence>
<dbReference type="EMBL" id="BAABAT010000055">
    <property type="protein sequence ID" value="GAA4262793.1"/>
    <property type="molecule type" value="Genomic_DNA"/>
</dbReference>
<name>A0ABP8DS27_9ACTN</name>